<evidence type="ECO:0000259" key="15">
    <source>
        <dbReference type="Pfam" id="PF01225"/>
    </source>
</evidence>
<comment type="catalytic activity">
    <reaction evidence="13 14">
        <text>UDP-N-acetyl-alpha-D-muramate + L-alanine + ATP = UDP-N-acetyl-alpha-D-muramoyl-L-alanine + ADP + phosphate + H(+)</text>
        <dbReference type="Rhea" id="RHEA:23372"/>
        <dbReference type="ChEBI" id="CHEBI:15378"/>
        <dbReference type="ChEBI" id="CHEBI:30616"/>
        <dbReference type="ChEBI" id="CHEBI:43474"/>
        <dbReference type="ChEBI" id="CHEBI:57972"/>
        <dbReference type="ChEBI" id="CHEBI:70757"/>
        <dbReference type="ChEBI" id="CHEBI:83898"/>
        <dbReference type="ChEBI" id="CHEBI:456216"/>
        <dbReference type="EC" id="6.3.2.8"/>
    </reaction>
</comment>
<organism evidence="18 19">
    <name type="scientific">Alkalibacillus flavidus</name>
    <dbReference type="NCBI Taxonomy" id="546021"/>
    <lineage>
        <taxon>Bacteria</taxon>
        <taxon>Bacillati</taxon>
        <taxon>Bacillota</taxon>
        <taxon>Bacilli</taxon>
        <taxon>Bacillales</taxon>
        <taxon>Bacillaceae</taxon>
        <taxon>Alkalibacillus</taxon>
    </lineage>
</organism>
<sequence>MSTYHFIGIKGTGMSALAQILHDSGEVVQGSDIDKTFFTEEILREKNITILPFDAQNIQNDHIVIAGNAFGDDHDEIQQAKAMNVPFYRYHEFLGQYVQQYTSIAVTGAHGKTSTTGLLAHTLSEHVPTSYLIGDGTGIGREDSEYFVFEACEYRRHFLAYEPDYAIMTNIDFDHPDYFTDLNDVFDAFQHMAMNVKRGIIACGDDENLQAIHAQVPIVYYGLQPENDFQAANIVETDKGTTFEVYVRGMYYDTFDIPTYGNHSVLNALSVIALCDYENFSSDKIKSIYSFTGVKRRFTETKWKDGQVLIDDYAHHPIEIDATIDSARKKYPNKDVVAVFQPHTYSRTAEFLDEFADSLSKADHVYLCDIFGSAREANGQLTIDDLKTKVGGASFMKEDETDLLLEHDNSVILFMGAGDIQKYEEAFKALA</sequence>
<comment type="function">
    <text evidence="14">Cell wall formation.</text>
</comment>
<feature type="domain" description="Mur ligase C-terminal" evidence="16">
    <location>
        <begin position="296"/>
        <end position="418"/>
    </location>
</feature>
<feature type="binding site" evidence="14">
    <location>
        <begin position="108"/>
        <end position="114"/>
    </location>
    <ligand>
        <name>ATP</name>
        <dbReference type="ChEBI" id="CHEBI:30616"/>
    </ligand>
</feature>
<proteinExistence type="inferred from homology"/>
<keyword evidence="7 14" id="KW-0547">Nucleotide-binding</keyword>
<dbReference type="InterPro" id="IPR004101">
    <property type="entry name" value="Mur_ligase_C"/>
</dbReference>
<dbReference type="InterPro" id="IPR013221">
    <property type="entry name" value="Mur_ligase_cen"/>
</dbReference>
<reference evidence="18 19" key="1">
    <citation type="submission" date="2024-06" db="EMBL/GenBank/DDBJ databases">
        <title>Genomic Encyclopedia of Type Strains, Phase IV (KMG-IV): sequencing the most valuable type-strain genomes for metagenomic binning, comparative biology and taxonomic classification.</title>
        <authorList>
            <person name="Goeker M."/>
        </authorList>
    </citation>
    <scope>NUCLEOTIDE SEQUENCE [LARGE SCALE GENOMIC DNA]</scope>
    <source>
        <strain evidence="18 19">DSM 23520</strain>
    </source>
</reference>
<evidence type="ECO:0000256" key="5">
    <source>
        <dbReference type="ARBA" id="ARBA00022598"/>
    </source>
</evidence>
<name>A0ABV2KSW6_9BACI</name>
<evidence type="ECO:0000256" key="14">
    <source>
        <dbReference type="HAMAP-Rule" id="MF_00046"/>
    </source>
</evidence>
<dbReference type="InterPro" id="IPR050061">
    <property type="entry name" value="MurCDEF_pg_biosynth"/>
</dbReference>
<evidence type="ECO:0000313" key="18">
    <source>
        <dbReference type="EMBL" id="MET3682678.1"/>
    </source>
</evidence>
<keyword evidence="9 14" id="KW-0133">Cell shape</keyword>
<evidence type="ECO:0000256" key="2">
    <source>
        <dbReference type="ARBA" id="ARBA00004752"/>
    </source>
</evidence>
<dbReference type="EC" id="6.3.2.8" evidence="3 14"/>
<dbReference type="SUPFAM" id="SSF53623">
    <property type="entry name" value="MurD-like peptide ligases, catalytic domain"/>
    <property type="match status" value="1"/>
</dbReference>
<keyword evidence="5 14" id="KW-0436">Ligase</keyword>
<dbReference type="EMBL" id="JBEPMX010000002">
    <property type="protein sequence ID" value="MET3682678.1"/>
    <property type="molecule type" value="Genomic_DNA"/>
</dbReference>
<evidence type="ECO:0000256" key="6">
    <source>
        <dbReference type="ARBA" id="ARBA00022618"/>
    </source>
</evidence>
<dbReference type="PANTHER" id="PTHR43445:SF3">
    <property type="entry name" value="UDP-N-ACETYLMURAMATE--L-ALANINE LIGASE"/>
    <property type="match status" value="1"/>
</dbReference>
<evidence type="ECO:0000256" key="8">
    <source>
        <dbReference type="ARBA" id="ARBA00022840"/>
    </source>
</evidence>
<dbReference type="Proteomes" id="UP001549167">
    <property type="component" value="Unassembled WGS sequence"/>
</dbReference>
<evidence type="ECO:0000256" key="11">
    <source>
        <dbReference type="ARBA" id="ARBA00023306"/>
    </source>
</evidence>
<evidence type="ECO:0000313" key="19">
    <source>
        <dbReference type="Proteomes" id="UP001549167"/>
    </source>
</evidence>
<dbReference type="Gene3D" id="3.40.1190.10">
    <property type="entry name" value="Mur-like, catalytic domain"/>
    <property type="match status" value="1"/>
</dbReference>
<dbReference type="Gene3D" id="3.40.50.720">
    <property type="entry name" value="NAD(P)-binding Rossmann-like Domain"/>
    <property type="match status" value="1"/>
</dbReference>
<dbReference type="Pfam" id="PF02875">
    <property type="entry name" value="Mur_ligase_C"/>
    <property type="match status" value="1"/>
</dbReference>
<feature type="domain" description="Mur ligase central" evidence="17">
    <location>
        <begin position="106"/>
        <end position="274"/>
    </location>
</feature>
<keyword evidence="11 14" id="KW-0131">Cell cycle</keyword>
<dbReference type="InterPro" id="IPR036615">
    <property type="entry name" value="Mur_ligase_C_dom_sf"/>
</dbReference>
<dbReference type="HAMAP" id="MF_00046">
    <property type="entry name" value="MurC"/>
    <property type="match status" value="1"/>
</dbReference>
<comment type="caution">
    <text evidence="18">The sequence shown here is derived from an EMBL/GenBank/DDBJ whole genome shotgun (WGS) entry which is preliminary data.</text>
</comment>
<evidence type="ECO:0000256" key="12">
    <source>
        <dbReference type="ARBA" id="ARBA00023316"/>
    </source>
</evidence>
<dbReference type="NCBIfam" id="TIGR01082">
    <property type="entry name" value="murC"/>
    <property type="match status" value="1"/>
</dbReference>
<dbReference type="Pfam" id="PF08245">
    <property type="entry name" value="Mur_ligase_M"/>
    <property type="match status" value="1"/>
</dbReference>
<dbReference type="GO" id="GO:0008763">
    <property type="term" value="F:UDP-N-acetylmuramate-L-alanine ligase activity"/>
    <property type="evidence" value="ECO:0007669"/>
    <property type="project" value="UniProtKB-EC"/>
</dbReference>
<keyword evidence="4 14" id="KW-0963">Cytoplasm</keyword>
<dbReference type="SUPFAM" id="SSF53244">
    <property type="entry name" value="MurD-like peptide ligases, peptide-binding domain"/>
    <property type="match status" value="1"/>
</dbReference>
<dbReference type="Pfam" id="PF01225">
    <property type="entry name" value="Mur_ligase"/>
    <property type="match status" value="1"/>
</dbReference>
<comment type="subcellular location">
    <subcellularLocation>
        <location evidence="1 14">Cytoplasm</location>
    </subcellularLocation>
</comment>
<keyword evidence="19" id="KW-1185">Reference proteome</keyword>
<dbReference type="RefSeq" id="WP_354219290.1">
    <property type="nucleotide sequence ID" value="NZ_JBEPMX010000002.1"/>
</dbReference>
<evidence type="ECO:0000256" key="3">
    <source>
        <dbReference type="ARBA" id="ARBA00012211"/>
    </source>
</evidence>
<dbReference type="InterPro" id="IPR005758">
    <property type="entry name" value="UDP-N-AcMur_Ala_ligase_MurC"/>
</dbReference>
<protein>
    <recommendedName>
        <fullName evidence="3 14">UDP-N-acetylmuramate--L-alanine ligase</fullName>
        <ecNumber evidence="3 14">6.3.2.8</ecNumber>
    </recommendedName>
    <alternativeName>
        <fullName evidence="14">UDP-N-acetylmuramoyl-L-alanine synthetase</fullName>
    </alternativeName>
</protein>
<keyword evidence="12 14" id="KW-0961">Cell wall biogenesis/degradation</keyword>
<dbReference type="SUPFAM" id="SSF51984">
    <property type="entry name" value="MurCD N-terminal domain"/>
    <property type="match status" value="1"/>
</dbReference>
<accession>A0ABV2KSW6</accession>
<dbReference type="InterPro" id="IPR036565">
    <property type="entry name" value="Mur-like_cat_sf"/>
</dbReference>
<evidence type="ECO:0000256" key="10">
    <source>
        <dbReference type="ARBA" id="ARBA00022984"/>
    </source>
</evidence>
<comment type="pathway">
    <text evidence="2 14">Cell wall biogenesis; peptidoglycan biosynthesis.</text>
</comment>
<feature type="domain" description="Mur ligase N-terminal catalytic" evidence="15">
    <location>
        <begin position="3"/>
        <end position="101"/>
    </location>
</feature>
<keyword evidence="10 14" id="KW-0573">Peptidoglycan synthesis</keyword>
<gene>
    <name evidence="14" type="primary">murC</name>
    <name evidence="18" type="ORF">ABID56_000759</name>
</gene>
<evidence type="ECO:0000259" key="16">
    <source>
        <dbReference type="Pfam" id="PF02875"/>
    </source>
</evidence>
<evidence type="ECO:0000256" key="7">
    <source>
        <dbReference type="ARBA" id="ARBA00022741"/>
    </source>
</evidence>
<dbReference type="PANTHER" id="PTHR43445">
    <property type="entry name" value="UDP-N-ACETYLMURAMATE--L-ALANINE LIGASE-RELATED"/>
    <property type="match status" value="1"/>
</dbReference>
<evidence type="ECO:0000256" key="9">
    <source>
        <dbReference type="ARBA" id="ARBA00022960"/>
    </source>
</evidence>
<comment type="similarity">
    <text evidence="14">Belongs to the MurCDEF family.</text>
</comment>
<keyword evidence="8 14" id="KW-0067">ATP-binding</keyword>
<keyword evidence="6 14" id="KW-0132">Cell division</keyword>
<evidence type="ECO:0000256" key="1">
    <source>
        <dbReference type="ARBA" id="ARBA00004496"/>
    </source>
</evidence>
<dbReference type="InterPro" id="IPR000713">
    <property type="entry name" value="Mur_ligase_N"/>
</dbReference>
<evidence type="ECO:0000256" key="4">
    <source>
        <dbReference type="ARBA" id="ARBA00022490"/>
    </source>
</evidence>
<dbReference type="Gene3D" id="3.90.190.20">
    <property type="entry name" value="Mur ligase, C-terminal domain"/>
    <property type="match status" value="1"/>
</dbReference>
<evidence type="ECO:0000256" key="13">
    <source>
        <dbReference type="ARBA" id="ARBA00047833"/>
    </source>
</evidence>
<evidence type="ECO:0000259" key="17">
    <source>
        <dbReference type="Pfam" id="PF08245"/>
    </source>
</evidence>